<evidence type="ECO:0000256" key="6">
    <source>
        <dbReference type="ARBA" id="ARBA00049117"/>
    </source>
</evidence>
<gene>
    <name evidence="8" type="ORF">MA04_01710</name>
</gene>
<comment type="function">
    <text evidence="5">Zinc chaperone that directly transfers zinc cofactor to target proteins, thereby activating them. Zinc is transferred from the CXCC motif in the GTPase domain to the zinc binding site in target proteins in a process requiring GTP hydrolysis.</text>
</comment>
<dbReference type="InterPro" id="IPR011629">
    <property type="entry name" value="CobW-like_C"/>
</dbReference>
<evidence type="ECO:0000256" key="3">
    <source>
        <dbReference type="ARBA" id="ARBA00023186"/>
    </source>
</evidence>
<dbReference type="Pfam" id="PF07683">
    <property type="entry name" value="CobW_C"/>
    <property type="match status" value="1"/>
</dbReference>
<keyword evidence="3" id="KW-0143">Chaperone</keyword>
<comment type="caution">
    <text evidence="8">The sequence shown here is derived from an EMBL/GenBank/DDBJ whole genome shotgun (WGS) entry which is preliminary data.</text>
</comment>
<dbReference type="Gene3D" id="3.30.1220.10">
    <property type="entry name" value="CobW-like, C-terminal domain"/>
    <property type="match status" value="1"/>
</dbReference>
<dbReference type="SUPFAM" id="SSF52540">
    <property type="entry name" value="P-loop containing nucleoside triphosphate hydrolases"/>
    <property type="match status" value="1"/>
</dbReference>
<dbReference type="InterPro" id="IPR027417">
    <property type="entry name" value="P-loop_NTPase"/>
</dbReference>
<accession>A0ABT2QXZ9</accession>
<keyword evidence="1" id="KW-0547">Nucleotide-binding</keyword>
<name>A0ABT2QXZ9_9GAMM</name>
<dbReference type="Pfam" id="PF02492">
    <property type="entry name" value="cobW"/>
    <property type="match status" value="1"/>
</dbReference>
<dbReference type="RefSeq" id="WP_163126062.1">
    <property type="nucleotide sequence ID" value="NZ_ARXS01000008.1"/>
</dbReference>
<dbReference type="Proteomes" id="UP001064106">
    <property type="component" value="Unassembled WGS sequence"/>
</dbReference>
<dbReference type="PANTHER" id="PTHR13748:SF46">
    <property type="entry name" value="ZINC CHAPERONE YEIR"/>
    <property type="match status" value="1"/>
</dbReference>
<proteinExistence type="inferred from homology"/>
<evidence type="ECO:0000259" key="7">
    <source>
        <dbReference type="SMART" id="SM00833"/>
    </source>
</evidence>
<dbReference type="Gene3D" id="3.40.50.300">
    <property type="entry name" value="P-loop containing nucleotide triphosphate hydrolases"/>
    <property type="match status" value="1"/>
</dbReference>
<evidence type="ECO:0000256" key="2">
    <source>
        <dbReference type="ARBA" id="ARBA00022801"/>
    </source>
</evidence>
<keyword evidence="9" id="KW-1185">Reference proteome</keyword>
<reference evidence="8" key="1">
    <citation type="submission" date="2012-09" db="EMBL/GenBank/DDBJ databases">
        <title>Genome Sequence of alkane-degrading Bacterium Alcanivorax balearicus MACL04.</title>
        <authorList>
            <person name="Lai Q."/>
            <person name="Shao Z."/>
        </authorList>
    </citation>
    <scope>NUCLEOTIDE SEQUENCE</scope>
    <source>
        <strain evidence="8">MACL04</strain>
    </source>
</reference>
<keyword evidence="2" id="KW-0378">Hydrolase</keyword>
<feature type="domain" description="CobW C-terminal" evidence="7">
    <location>
        <begin position="232"/>
        <end position="326"/>
    </location>
</feature>
<dbReference type="SMART" id="SM00833">
    <property type="entry name" value="CobW_C"/>
    <property type="match status" value="1"/>
</dbReference>
<dbReference type="CDD" id="cd03112">
    <property type="entry name" value="CobW-like"/>
    <property type="match status" value="1"/>
</dbReference>
<dbReference type="SUPFAM" id="SSF90002">
    <property type="entry name" value="Hypothetical protein YjiA, C-terminal domain"/>
    <property type="match status" value="1"/>
</dbReference>
<dbReference type="EMBL" id="ARXS01000008">
    <property type="protein sequence ID" value="MCU5782410.1"/>
    <property type="molecule type" value="Genomic_DNA"/>
</dbReference>
<protein>
    <submittedName>
        <fullName evidence="8">Cobalamin synthesis protein/P47K family protein</fullName>
    </submittedName>
</protein>
<evidence type="ECO:0000256" key="1">
    <source>
        <dbReference type="ARBA" id="ARBA00022741"/>
    </source>
</evidence>
<dbReference type="InterPro" id="IPR003495">
    <property type="entry name" value="CobW/HypB/UreG_nucleotide-bd"/>
</dbReference>
<comment type="catalytic activity">
    <reaction evidence="6">
        <text>GTP + H2O = GDP + phosphate + H(+)</text>
        <dbReference type="Rhea" id="RHEA:19669"/>
        <dbReference type="ChEBI" id="CHEBI:15377"/>
        <dbReference type="ChEBI" id="CHEBI:15378"/>
        <dbReference type="ChEBI" id="CHEBI:37565"/>
        <dbReference type="ChEBI" id="CHEBI:43474"/>
        <dbReference type="ChEBI" id="CHEBI:58189"/>
    </reaction>
    <physiologicalReaction direction="left-to-right" evidence="6">
        <dbReference type="Rhea" id="RHEA:19670"/>
    </physiologicalReaction>
</comment>
<evidence type="ECO:0000256" key="5">
    <source>
        <dbReference type="ARBA" id="ARBA00045658"/>
    </source>
</evidence>
<dbReference type="InterPro" id="IPR051316">
    <property type="entry name" value="Zinc-reg_GTPase_activator"/>
</dbReference>
<evidence type="ECO:0000313" key="9">
    <source>
        <dbReference type="Proteomes" id="UP001064106"/>
    </source>
</evidence>
<dbReference type="InterPro" id="IPR036627">
    <property type="entry name" value="CobW-likC_sf"/>
</dbReference>
<evidence type="ECO:0000256" key="4">
    <source>
        <dbReference type="ARBA" id="ARBA00034320"/>
    </source>
</evidence>
<comment type="similarity">
    <text evidence="4">Belongs to the SIMIBI class G3E GTPase family. ZNG1 subfamily.</text>
</comment>
<organism evidence="8 9">
    <name type="scientific">Alloalcanivorax balearicus MACL04</name>
    <dbReference type="NCBI Taxonomy" id="1177182"/>
    <lineage>
        <taxon>Bacteria</taxon>
        <taxon>Pseudomonadati</taxon>
        <taxon>Pseudomonadota</taxon>
        <taxon>Gammaproteobacteria</taxon>
        <taxon>Oceanospirillales</taxon>
        <taxon>Alcanivoracaceae</taxon>
        <taxon>Alloalcanivorax</taxon>
    </lineage>
</organism>
<evidence type="ECO:0000313" key="8">
    <source>
        <dbReference type="EMBL" id="MCU5782410.1"/>
    </source>
</evidence>
<sequence>MTLLPVVVLTGFLGSGKTTVLNHWLSRRDDLAVIINELGQVGIDQALVGETSVPVSLLAGGCVCCTVQGSLRTTLRNLFMARAAGDVPRFSTVLVETTGAADPFGVTSVLEQDPWLRRHFQLRSVITTVDARSGMAGLSRHPEVIEQVRAADVLLLTKADQVEAEQRGPLEVALAELNPAAERRWSEQGRVEPALLDRGFPRRCRVTGQLSAVADPAVPPLAAASLASRHRFHAADLRWRGAVDYFALQSLWADLLEQCGPRLVRLKALVAVDKLDGPLLVQGVGGQPLEMSPLPSWPGDDDDSRLVLITDGDDPAFPGQCLATFRTALDRIRH</sequence>
<dbReference type="PANTHER" id="PTHR13748">
    <property type="entry name" value="COBW-RELATED"/>
    <property type="match status" value="1"/>
</dbReference>